<dbReference type="InterPro" id="IPR007757">
    <property type="entry name" value="MT-A70-like"/>
</dbReference>
<dbReference type="GO" id="GO:0005634">
    <property type="term" value="C:nucleus"/>
    <property type="evidence" value="ECO:0007669"/>
    <property type="project" value="UniProtKB-SubCell"/>
</dbReference>
<evidence type="ECO:0000256" key="1">
    <source>
        <dbReference type="ARBA" id="ARBA00004123"/>
    </source>
</evidence>
<evidence type="ECO:0000256" key="5">
    <source>
        <dbReference type="PROSITE-ProRule" id="PRU00489"/>
    </source>
</evidence>
<reference evidence="6 7" key="1">
    <citation type="journal article" date="2018" name="Sci. Rep.">
        <title>Genomic signatures of local adaptation to the degree of environmental predictability in rotifers.</title>
        <authorList>
            <person name="Franch-Gras L."/>
            <person name="Hahn C."/>
            <person name="Garcia-Roger E.M."/>
            <person name="Carmona M.J."/>
            <person name="Serra M."/>
            <person name="Gomez A."/>
        </authorList>
    </citation>
    <scope>NUCLEOTIDE SEQUENCE [LARGE SCALE GENOMIC DNA]</scope>
    <source>
        <strain evidence="6">HYR1</strain>
    </source>
</reference>
<evidence type="ECO:0000313" key="6">
    <source>
        <dbReference type="EMBL" id="RNA27738.1"/>
    </source>
</evidence>
<dbReference type="PROSITE" id="PS51592">
    <property type="entry name" value="SAM_MTA70L_2"/>
    <property type="match status" value="1"/>
</dbReference>
<dbReference type="EMBL" id="REGN01002500">
    <property type="protein sequence ID" value="RNA27738.1"/>
    <property type="molecule type" value="Genomic_DNA"/>
</dbReference>
<keyword evidence="7" id="KW-1185">Reference proteome</keyword>
<dbReference type="AlphaFoldDB" id="A0A3M7RWJ0"/>
<dbReference type="SUPFAM" id="SSF53335">
    <property type="entry name" value="S-adenosyl-L-methionine-dependent methyltransferases"/>
    <property type="match status" value="1"/>
</dbReference>
<dbReference type="PROSITE" id="PS51143">
    <property type="entry name" value="MT_A70"/>
    <property type="match status" value="1"/>
</dbReference>
<dbReference type="Pfam" id="PF05063">
    <property type="entry name" value="MT-A70"/>
    <property type="match status" value="1"/>
</dbReference>
<dbReference type="Proteomes" id="UP000276133">
    <property type="component" value="Unassembled WGS sequence"/>
</dbReference>
<keyword evidence="2" id="KW-0539">Nucleus</keyword>
<dbReference type="STRING" id="10195.A0A3M7RWJ0"/>
<dbReference type="GO" id="GO:0003729">
    <property type="term" value="F:mRNA binding"/>
    <property type="evidence" value="ECO:0007669"/>
    <property type="project" value="TreeGrafter"/>
</dbReference>
<gene>
    <name evidence="6" type="ORF">BpHYR1_011815</name>
</gene>
<dbReference type="InterPro" id="IPR045123">
    <property type="entry name" value="METTL14-like"/>
</dbReference>
<keyword evidence="6" id="KW-0808">Transferase</keyword>
<comment type="subcellular location">
    <subcellularLocation>
        <location evidence="1">Nucleus</location>
    </subcellularLocation>
</comment>
<dbReference type="InterPro" id="IPR029063">
    <property type="entry name" value="SAM-dependent_MTases_sf"/>
</dbReference>
<comment type="caution">
    <text evidence="6">The sequence shown here is derived from an EMBL/GenBank/DDBJ whole genome shotgun (WGS) entry which is preliminary data.</text>
</comment>
<evidence type="ECO:0000256" key="2">
    <source>
        <dbReference type="ARBA" id="ARBA00023242"/>
    </source>
</evidence>
<dbReference type="GO" id="GO:0008168">
    <property type="term" value="F:methyltransferase activity"/>
    <property type="evidence" value="ECO:0007669"/>
    <property type="project" value="UniProtKB-KW"/>
</dbReference>
<dbReference type="GO" id="GO:0032259">
    <property type="term" value="P:methylation"/>
    <property type="evidence" value="ECO:0007669"/>
    <property type="project" value="UniProtKB-KW"/>
</dbReference>
<evidence type="ECO:0000256" key="4">
    <source>
        <dbReference type="ARBA" id="ARBA00049757"/>
    </source>
</evidence>
<evidence type="ECO:0000256" key="3">
    <source>
        <dbReference type="ARBA" id="ARBA00032942"/>
    </source>
</evidence>
<protein>
    <recommendedName>
        <fullName evidence="4">N(6)-adenosine-methyltransferase non-catalytic subunit METTL14</fullName>
    </recommendedName>
    <alternativeName>
        <fullName evidence="3">Methyltransferase-like protein 14</fullName>
    </alternativeName>
</protein>
<accession>A0A3M7RWJ0</accession>
<organism evidence="6 7">
    <name type="scientific">Brachionus plicatilis</name>
    <name type="common">Marine rotifer</name>
    <name type="synonym">Brachionus muelleri</name>
    <dbReference type="NCBI Taxonomy" id="10195"/>
    <lineage>
        <taxon>Eukaryota</taxon>
        <taxon>Metazoa</taxon>
        <taxon>Spiralia</taxon>
        <taxon>Gnathifera</taxon>
        <taxon>Rotifera</taxon>
        <taxon>Eurotatoria</taxon>
        <taxon>Monogononta</taxon>
        <taxon>Pseudotrocha</taxon>
        <taxon>Ploima</taxon>
        <taxon>Brachionidae</taxon>
        <taxon>Brachionus</taxon>
    </lineage>
</organism>
<dbReference type="GO" id="GO:0036396">
    <property type="term" value="C:RNA N6-methyladenosine methyltransferase complex"/>
    <property type="evidence" value="ECO:0007669"/>
    <property type="project" value="TreeGrafter"/>
</dbReference>
<keyword evidence="6" id="KW-0489">Methyltransferase</keyword>
<dbReference type="OrthoDB" id="14833at2759"/>
<evidence type="ECO:0000313" key="7">
    <source>
        <dbReference type="Proteomes" id="UP000276133"/>
    </source>
</evidence>
<dbReference type="PANTHER" id="PTHR13107:SF0">
    <property type="entry name" value="N6-ADENOSINE-METHYLTRANSFERASE NON-CATALYTIC SUBUNIT"/>
    <property type="match status" value="1"/>
</dbReference>
<name>A0A3M7RWJ0_BRAPC</name>
<sequence>MESLLEISRKNFKILKQKLILNKKLIANTLDVSSDDILDLVLPKSDQEFLHEVKKTRDLKKENKIELLKEITCSKETKIVSFIEKEDQNRYLFEEESAIKEENEGPKNDYCQHFVDTQQRPQNFIRDPILNERFEDYPKLRELIKLKDELISKTNVPTRPLYIKSDLLSKDGGDFSLAELTGSEFDVILVEPPLHEYQTHNKIFFNKFYSWDEIKSIDIGSITSQRAFIFLWCGSGDGLDKGRECLKKWGFRRCEDIVWIKTNKKTLRQNRNLDCGSILQRTKEHCLMGIKGTVKRSQDSSFIHTNIDIDLIISEEPDEGCADKPEEIFNIIEHFCLGRRRLYLFGRDSTLRHGWLTVGPDLSDTNFSRDAFKSLFANGNLTGTTDRIELLRPKTPPMKSKMQLIQQQTQTNKLSNVDQMAYQVNIPNNAESANSIGFGVETNQNGEFDTSA</sequence>
<proteinExistence type="inferred from homology"/>
<comment type="similarity">
    <text evidence="5">Belongs to the MT-A70-like family.</text>
</comment>
<dbReference type="PANTHER" id="PTHR13107">
    <property type="entry name" value="N6-ADENOSINE-METHYLTRANSFERASE NON-CATALYTIC SUBUNIT"/>
    <property type="match status" value="1"/>
</dbReference>